<reference evidence="2" key="1">
    <citation type="submission" date="2017-03" db="EMBL/GenBank/DDBJ databases">
        <title>Diverse plasmids bearing blaCTX-M-15 in Klebsiella pneumoniae ST11 isolates from several Asian countries.</title>
        <authorList>
            <person name="Kim S.Y."/>
        </authorList>
    </citation>
    <scope>NUCLEOTIDE SEQUENCE</scope>
    <source>
        <strain evidence="2">HK02-026</strain>
        <plasmid evidence="2">pHK02-026</plasmid>
    </source>
</reference>
<feature type="compositionally biased region" description="Polar residues" evidence="1">
    <location>
        <begin position="12"/>
        <end position="21"/>
    </location>
</feature>
<dbReference type="SMR" id="A0A1X9QD85"/>
<dbReference type="EMBL" id="KY751926">
    <property type="protein sequence ID" value="ARQ20479.1"/>
    <property type="molecule type" value="Genomic_DNA"/>
</dbReference>
<keyword evidence="2" id="KW-0614">Plasmid</keyword>
<gene>
    <name evidence="2" type="primary">yffL</name>
</gene>
<evidence type="ECO:0000313" key="2">
    <source>
        <dbReference type="EMBL" id="ARQ20479.1"/>
    </source>
</evidence>
<feature type="region of interest" description="Disordered" evidence="1">
    <location>
        <begin position="63"/>
        <end position="98"/>
    </location>
</feature>
<geneLocation type="plasmid" evidence="2">
    <name>pHK02-026</name>
</geneLocation>
<feature type="region of interest" description="Disordered" evidence="1">
    <location>
        <begin position="1"/>
        <end position="21"/>
    </location>
</feature>
<feature type="compositionally biased region" description="Basic and acidic residues" evidence="1">
    <location>
        <begin position="1"/>
        <end position="11"/>
    </location>
</feature>
<dbReference type="AlphaFoldDB" id="A0A1X9QD85"/>
<protein>
    <submittedName>
        <fullName evidence="2">CPZ-55 prophage</fullName>
    </submittedName>
</protein>
<dbReference type="RefSeq" id="WP_000458337.1">
    <property type="nucleotide sequence ID" value="NZ_KY751926.1"/>
</dbReference>
<proteinExistence type="predicted"/>
<name>A0A1X9QD85_KLEPN</name>
<organism evidence="2">
    <name type="scientific">Klebsiella pneumoniae</name>
    <dbReference type="NCBI Taxonomy" id="573"/>
    <lineage>
        <taxon>Bacteria</taxon>
        <taxon>Pseudomonadati</taxon>
        <taxon>Pseudomonadota</taxon>
        <taxon>Gammaproteobacteria</taxon>
        <taxon>Enterobacterales</taxon>
        <taxon>Enterobacteriaceae</taxon>
        <taxon>Klebsiella/Raoultella group</taxon>
        <taxon>Klebsiella</taxon>
        <taxon>Klebsiella pneumoniae complex</taxon>
    </lineage>
</organism>
<accession>A0A1X9QD85</accession>
<evidence type="ECO:0000256" key="1">
    <source>
        <dbReference type="SAM" id="MobiDB-lite"/>
    </source>
</evidence>
<feature type="compositionally biased region" description="Basic and acidic residues" evidence="1">
    <location>
        <begin position="63"/>
        <end position="93"/>
    </location>
</feature>
<sequence length="213" mass="25143">MFATKDPEFENRINTNKSPRNAATCRGRYEKQAKGEFLMSDMLAVEQETNNDVRQFLNKINELRNKAPKNEETKHEEHTPDNHEETDHHEAKQQEQAWRGNLRYLDTLNRLDEVLPRKLYERWEKEHTVNDEAVLRALCYFAGTGKNSQLGWCRVGRGTIDKRARLSKNTVKKCLDRLVNHFKLVERTEGYIPGSAERECNEYQLLFKPYNMK</sequence>